<evidence type="ECO:0000256" key="1">
    <source>
        <dbReference type="SAM" id="SignalP"/>
    </source>
</evidence>
<dbReference type="GeneID" id="65537813"/>
<dbReference type="InterPro" id="IPR025396">
    <property type="entry name" value="DUF4302"/>
</dbReference>
<evidence type="ECO:0008006" key="4">
    <source>
        <dbReference type="Google" id="ProtNLM"/>
    </source>
</evidence>
<sequence>MKLYSRFLTASALLAIAGIAATSCSNKEDDIFDDAAAVRMDAAKADTKALLISAPNGWELSYFADNEWEPGYVILMKFHNDESVEMAGSNAWVANAFMSQDRYAVQRETSLYKMISDDGPVLTFDTFNKMLHIFSEPYNLPSATYNPENVPFPIGPQEKSPVSGKDTDVNESGYGHNGDYEFVILSKTDNEIILRGKKTRINMRLRRLADDTDWDTYFATVNRLAENTFSNRFGDLKIVVGGHELHLSNLTSGVMSILADDDDPLMETVKIPFVYTPDGIRLREPYKGFEDRLADIAIQNFAFNEDGTLRCTDRDVEFALNSSYPEIFGMRNYSWNIDLENAGGETKTILDQVIAEFEAHNSYRGLKFLYFNYSSASHKYALTIRVSRIASLGSIYGEYQYGENNSIKMSFNAADGDKNGIDRVSKIPAMQQFLQQISAKTWIVSSDAPMAPEKMKFTNAEDPSDFFNISLK</sequence>
<dbReference type="OrthoDB" id="1150854at2"/>
<feature type="signal peptide" evidence="1">
    <location>
        <begin position="1"/>
        <end position="20"/>
    </location>
</feature>
<proteinExistence type="predicted"/>
<dbReference type="EMBL" id="CP015402">
    <property type="protein sequence ID" value="ANU64566.1"/>
    <property type="molecule type" value="Genomic_DNA"/>
</dbReference>
<reference evidence="3" key="1">
    <citation type="submission" date="2016-04" db="EMBL/GenBank/DDBJ databases">
        <title>Complete Genome Sequences of Twelve Strains of a Stable Defined Moderately Diverse Mouse Microbiota 2 (sDMDMm2).</title>
        <authorList>
            <person name="Uchimura Y."/>
            <person name="Wyss M."/>
            <person name="Brugiroux S."/>
            <person name="Limenitakis J.P."/>
            <person name="Stecher B."/>
            <person name="McCoy K.D."/>
            <person name="Macpherson A.J."/>
        </authorList>
    </citation>
    <scope>NUCLEOTIDE SEQUENCE [LARGE SCALE GENOMIC DNA]</scope>
    <source>
        <strain evidence="3">YL27</strain>
    </source>
</reference>
<dbReference type="Pfam" id="PF14135">
    <property type="entry name" value="DUF4302"/>
    <property type="match status" value="1"/>
</dbReference>
<keyword evidence="1" id="KW-0732">Signal</keyword>
<dbReference type="Proteomes" id="UP000186351">
    <property type="component" value="Chromosome"/>
</dbReference>
<accession>A0A1B1SCQ0</accession>
<feature type="chain" id="PRO_5008529463" description="DUF4302 domain-containing protein" evidence="1">
    <location>
        <begin position="21"/>
        <end position="472"/>
    </location>
</feature>
<dbReference type="STRING" id="1796646.A4V02_13105"/>
<keyword evidence="3" id="KW-1185">Reference proteome</keyword>
<accession>A0A1Z2XFX4</accession>
<name>A0A1B1SCQ0_9BACT</name>
<protein>
    <recommendedName>
        <fullName evidence="4">DUF4302 domain-containing protein</fullName>
    </recommendedName>
</protein>
<dbReference type="PROSITE" id="PS51257">
    <property type="entry name" value="PROKAR_LIPOPROTEIN"/>
    <property type="match status" value="1"/>
</dbReference>
<dbReference type="KEGG" id="pary:A4V02_13105"/>
<organism evidence="2 3">
    <name type="scientific">Muribaculum intestinale</name>
    <dbReference type="NCBI Taxonomy" id="1796646"/>
    <lineage>
        <taxon>Bacteria</taxon>
        <taxon>Pseudomonadati</taxon>
        <taxon>Bacteroidota</taxon>
        <taxon>Bacteroidia</taxon>
        <taxon>Bacteroidales</taxon>
        <taxon>Muribaculaceae</taxon>
        <taxon>Muribaculum</taxon>
    </lineage>
</organism>
<evidence type="ECO:0000313" key="2">
    <source>
        <dbReference type="EMBL" id="ANU64566.1"/>
    </source>
</evidence>
<evidence type="ECO:0000313" key="3">
    <source>
        <dbReference type="Proteomes" id="UP000186351"/>
    </source>
</evidence>
<gene>
    <name evidence="2" type="ORF">A4V02_13105</name>
</gene>
<dbReference type="AlphaFoldDB" id="A0A1B1SCQ0"/>
<dbReference type="RefSeq" id="WP_068961841.1">
    <property type="nucleotide sequence ID" value="NZ_CAMSDF010000024.1"/>
</dbReference>